<dbReference type="EMBL" id="CP045892">
    <property type="protein sequence ID" value="QQP53108.1"/>
    <property type="molecule type" value="Genomic_DNA"/>
</dbReference>
<dbReference type="Proteomes" id="UP000595437">
    <property type="component" value="Chromosome 3"/>
</dbReference>
<evidence type="ECO:0000313" key="2">
    <source>
        <dbReference type="Proteomes" id="UP000595437"/>
    </source>
</evidence>
<dbReference type="PANTHER" id="PTHR47018">
    <property type="entry name" value="CXC DOMAIN-CONTAINING PROTEIN-RELATED"/>
    <property type="match status" value="1"/>
</dbReference>
<evidence type="ECO:0000313" key="1">
    <source>
        <dbReference type="EMBL" id="QQP53108.1"/>
    </source>
</evidence>
<protein>
    <submittedName>
        <fullName evidence="1">Uncharacterized protein LOC103506659</fullName>
    </submittedName>
</protein>
<dbReference type="PANTHER" id="PTHR47018:SF1">
    <property type="entry name" value="TESMIN_TSO1-LIKE CXC DOMAIN-CONTAINING PROTEIN"/>
    <property type="match status" value="1"/>
</dbReference>
<proteinExistence type="predicted"/>
<feature type="non-terminal residue" evidence="1">
    <location>
        <position position="1422"/>
    </location>
</feature>
<gene>
    <name evidence="1" type="ORF">FKW44_005463</name>
</gene>
<accession>A0A7T8KC11</accession>
<reference evidence="2" key="1">
    <citation type="submission" date="2021-01" db="EMBL/GenBank/DDBJ databases">
        <title>Caligus Genome Assembly.</title>
        <authorList>
            <person name="Gallardo-Escarate C."/>
        </authorList>
    </citation>
    <scope>NUCLEOTIDE SEQUENCE [LARGE SCALE GENOMIC DNA]</scope>
</reference>
<dbReference type="OrthoDB" id="5949854at2759"/>
<keyword evidence="2" id="KW-1185">Reference proteome</keyword>
<sequence length="1422" mass="160040">MANIDPEPPKFKTDWSKCFLCQEKNSTKLSSPFSSPLARQSQEHDGYTMIATNIPLFHMMNAMPIKLDPARLDDGGGIEETLKRNKAQYHKSCRIMFNNTKLERVRITKRKAESAQTVACHTKLSRTSTKSHTCFICDKEATSSELRKAMTMNLNKRVNECAQTLNDGKLLARLSGGDVIAQELQYHAACLTDLYNRERSYLRATKRLEKEQANEEDAHPQAFSELVTYLVETIRSGEGPSVFRLADLVHLYAQRLEQLGVEAPAVNSTRLKEKLLSGIPELEAHKQGRDVLLAFQKDVGFALSDASDNYSEAIILGKAANILRRHMLDHKSTFDGSFHEGCIEEAIPLTLLQFVAMLEHGADIKSQLRFGASESDQAIAQLLQYNCYAKYKEGAATHRHSKNRETPFPVYMGMAIYAKTRKRKLVEMLNEHGISISYDRVLEISAQLGDATVNKYVEDGVVCPPVLRKGLFTTSAMDNIDHNPTATTATTSFHGTSISVFQHPTKEDKGEERGQLKFREEKVKTVPELPDSFTNVRPAFFTKKKPSPPHSGVTPPDTSLLKPHLAMEYEWLEKVSITDGPVEVTWSAHHASQKRGRPFEVSITSLLPLLRDQAHSVATVKHVMDKIKEIVAFLNPGQVPVIAADQPIYAVAKQVQWHWPEIYGEDKFVIMFGGLHIEMAALKSIGTLLQDSGWTGALLEAGITSPGTAVSFLTASNITKTRQMHQITACSLYKLLKEAYTDYLKETDGQPGEVLSFETWCEKRKQGSPQFHFWYMVLSMELVILLLIRSFREANFFLYCQSLAELIPYFFANNNVNYARWLPIHYRDMVTLEQKHPQLAQEFQSGNFVVHKSSRRFAAMAIDQAHEQANGVIKADGGAIGLTEDPSALRRWMIAGPEVSHLVSMYEAACGTNEGTKHTRHHEETERVQRGFLEKVEKLSHAMKDMGNPFQEESQDLLSLDTKDIAHPTAAELIGTHLEKGKVRFQEFMKGLEGKEESTFYEPIKKNRVDFFRQAQASVDSSKQKVLKEDCQLFSKLFISCQSRECDLKEFFRHENQSHPAALSDGGKLHTCQKSHLTTILESQVTIPEAEPYADTIIIDGAALVNSLPPRSSKTFEEYAMLDVLPTIKAYSTKYKRTDIVFDVYRPSSLKAETRSKRGHGVRRRVTSLGKIPSKWQNFLRENDNKAELFSFLADKIACVASPNVVIVTKEDYVISNSTINLAGVAPCSHEEADTRIFVHARHATEAGSKVIMVKANDTDVVVIAVSVLQELQELGLQQLWVAFGQRQNLKWIPVHDLCCTLAEKSKGMLFFHAFTGCDVVSAFRGKGKKSAWQTWNVCDEANNIFSKLSHYPPVLDDEDLKALEKFVVMMYDRSSTAEGVDDARLDMFARKQRPYEVIPPTQSALKQHVMRASYQAGCIWS</sequence>
<name>A0A7T8KC11_CALRO</name>
<organism evidence="1 2">
    <name type="scientific">Caligus rogercresseyi</name>
    <name type="common">Sea louse</name>
    <dbReference type="NCBI Taxonomy" id="217165"/>
    <lineage>
        <taxon>Eukaryota</taxon>
        <taxon>Metazoa</taxon>
        <taxon>Ecdysozoa</taxon>
        <taxon>Arthropoda</taxon>
        <taxon>Crustacea</taxon>
        <taxon>Multicrustacea</taxon>
        <taxon>Hexanauplia</taxon>
        <taxon>Copepoda</taxon>
        <taxon>Siphonostomatoida</taxon>
        <taxon>Caligidae</taxon>
        <taxon>Caligus</taxon>
    </lineage>
</organism>